<evidence type="ECO:0000256" key="10">
    <source>
        <dbReference type="ARBA" id="ARBA00023077"/>
    </source>
</evidence>
<dbReference type="PANTHER" id="PTHR30069:SF51">
    <property type="entry name" value="FERRIENTEROBACTIN RECEPTOR"/>
    <property type="match status" value="1"/>
</dbReference>
<evidence type="ECO:0000259" key="17">
    <source>
        <dbReference type="Pfam" id="PF00593"/>
    </source>
</evidence>
<keyword evidence="3 14" id="KW-0813">Transport</keyword>
<evidence type="ECO:0000256" key="4">
    <source>
        <dbReference type="ARBA" id="ARBA00022452"/>
    </source>
</evidence>
<evidence type="ECO:0000256" key="2">
    <source>
        <dbReference type="ARBA" id="ARBA00009810"/>
    </source>
</evidence>
<feature type="domain" description="TonB-dependent receptor-like beta-barrel" evidence="17">
    <location>
        <begin position="356"/>
        <end position="779"/>
    </location>
</feature>
<dbReference type="NCBIfam" id="TIGR01783">
    <property type="entry name" value="TonB-siderophor"/>
    <property type="match status" value="1"/>
</dbReference>
<dbReference type="InterPro" id="IPR036942">
    <property type="entry name" value="Beta-barrel_TonB_sf"/>
</dbReference>
<dbReference type="InterPro" id="IPR010105">
    <property type="entry name" value="TonB_sidphr_rcpt"/>
</dbReference>
<keyword evidence="5" id="KW-0410">Iron transport</keyword>
<evidence type="ECO:0000256" key="3">
    <source>
        <dbReference type="ARBA" id="ARBA00022448"/>
    </source>
</evidence>
<keyword evidence="10 16" id="KW-0798">TonB box</keyword>
<evidence type="ECO:0000256" key="1">
    <source>
        <dbReference type="ARBA" id="ARBA00004571"/>
    </source>
</evidence>
<dbReference type="NCBIfam" id="NF010051">
    <property type="entry name" value="PRK13528.1"/>
    <property type="match status" value="1"/>
</dbReference>
<keyword evidence="9" id="KW-0406">Ion transport</keyword>
<dbReference type="PROSITE" id="PS01156">
    <property type="entry name" value="TONB_DEPENDENT_REC_2"/>
    <property type="match status" value="1"/>
</dbReference>
<dbReference type="InterPro" id="IPR010917">
    <property type="entry name" value="TonB_rcpt_CS"/>
</dbReference>
<evidence type="ECO:0000256" key="14">
    <source>
        <dbReference type="PROSITE-ProRule" id="PRU01360"/>
    </source>
</evidence>
<comment type="subcellular location">
    <subcellularLocation>
        <location evidence="1 14">Cell outer membrane</location>
        <topology evidence="1 14">Multi-pass membrane protein</topology>
    </subcellularLocation>
</comment>
<protein>
    <submittedName>
        <fullName evidence="19">Enterobactin outer-membrane receptor</fullName>
    </submittedName>
</protein>
<dbReference type="GO" id="GO:0009279">
    <property type="term" value="C:cell outer membrane"/>
    <property type="evidence" value="ECO:0007669"/>
    <property type="project" value="UniProtKB-SubCell"/>
</dbReference>
<keyword evidence="4 14" id="KW-1134">Transmembrane beta strand</keyword>
<dbReference type="InterPro" id="IPR058134">
    <property type="entry name" value="PirA/FepA/PfeA"/>
</dbReference>
<evidence type="ECO:0000256" key="7">
    <source>
        <dbReference type="ARBA" id="ARBA00022729"/>
    </source>
</evidence>
<comment type="similarity">
    <text evidence="2 14 16">Belongs to the TonB-dependent receptor family.</text>
</comment>
<dbReference type="AlphaFoldDB" id="A0A485B678"/>
<organism evidence="19 20">
    <name type="scientific">Raoultella terrigena</name>
    <name type="common">Klebsiella terrigena</name>
    <dbReference type="NCBI Taxonomy" id="577"/>
    <lineage>
        <taxon>Bacteria</taxon>
        <taxon>Pseudomonadati</taxon>
        <taxon>Pseudomonadota</taxon>
        <taxon>Gammaproteobacteria</taxon>
        <taxon>Enterobacterales</taxon>
        <taxon>Enterobacteriaceae</taxon>
        <taxon>Klebsiella/Raoultella group</taxon>
        <taxon>Raoultella</taxon>
    </lineage>
</organism>
<evidence type="ECO:0000256" key="12">
    <source>
        <dbReference type="ARBA" id="ARBA00023170"/>
    </source>
</evidence>
<dbReference type="NCBIfam" id="NF010048">
    <property type="entry name" value="PRK13524.1"/>
    <property type="match status" value="1"/>
</dbReference>
<dbReference type="InterPro" id="IPR037066">
    <property type="entry name" value="Plug_dom_sf"/>
</dbReference>
<dbReference type="FunFam" id="2.170.130.10:FF:000005">
    <property type="entry name" value="Ferrienterobactin outer membrane receptor"/>
    <property type="match status" value="1"/>
</dbReference>
<dbReference type="CDD" id="cd01347">
    <property type="entry name" value="ligand_gated_channel"/>
    <property type="match status" value="1"/>
</dbReference>
<feature type="short sequence motif" description="TonB C-terminal box" evidence="15">
    <location>
        <begin position="806"/>
        <end position="823"/>
    </location>
</feature>
<name>A0A485B678_RAOTE</name>
<keyword evidence="6 14" id="KW-0812">Transmembrane</keyword>
<evidence type="ECO:0000256" key="9">
    <source>
        <dbReference type="ARBA" id="ARBA00023065"/>
    </source>
</evidence>
<dbReference type="GO" id="GO:0038023">
    <property type="term" value="F:signaling receptor activity"/>
    <property type="evidence" value="ECO:0007669"/>
    <property type="project" value="InterPro"/>
</dbReference>
<keyword evidence="7" id="KW-0732">Signal</keyword>
<sequence length="823" mass="91620">MFIVIFINKRNILLIILLITICICNSVLPRVGMSNFEKHVRDGRHLSSTGNICACRRLFLWEEAFGESGNRQLDDIKMKNRIKSLALLVNLGIYGVAFPLCAEETTDSKQTAAEETMVVTAAEQNLQAPGVSTITADEIRKRPPARDVSEIIRTMPGVNLTGNSTSGQRGNNRQIDIRGMGPENTLILIDGKPVTSRNSIRLGWRGERDTRGDTSWVPPEMIERIEVIRGPAAARYGNGAAGGVVNIITKKGSNEWHGSWNAYMNAPEHKDEGSTKRTDFSLNGPLGGDFSFRLYGNLDKTQADAWDINQGHQSERTGIYADTLPAGREGVENKNINGVVRWDFAPMQSLEFESGYSRQGNLYAGDTQNTNTNDLVKENYGKETNRLYRNTYSVTWNGGWDNGITTSNWAQYEHTRNSRKGEGLAGGTEGIFNSDKFSDTDLSDVMLHSEISIPFDRWVNQNLTLGSEWNQQRMKDNASNTQTFMGGDIPGVSSTNRSPYSQAEIFSLFAEDNVELTDSTMLTPALRFDHHSIVGNNWSPSLNLSQGLGDDFTLKMGIARAYKAPSLYQTNPNYILYSKGQGCYASATGTGCYMVGNDDLKAETSINKEIGLEFKRDGWLAGVTWFRNDYRDKIEAGYAPLSYTSLGKVKTDIYQWENVPKAVVEGLEGTLNVPVSETVNWTNNITYMLQSKNKETGDRLSIIPEYTLNSTLSWQIYQDVSVQSTFTWYGKQEPKKYNYKGEPVTGSEKNEVSPYSILGLSATWDVTKYVSLTGGVDNVFDKRHWRAGNAQTTGGTTGYMYGAGAETYNESGRTWYMGINTHF</sequence>
<dbReference type="InterPro" id="IPR000531">
    <property type="entry name" value="Beta-barrel_TonB"/>
</dbReference>
<dbReference type="Pfam" id="PF00593">
    <property type="entry name" value="TonB_dep_Rec_b-barrel"/>
    <property type="match status" value="1"/>
</dbReference>
<gene>
    <name evidence="19" type="primary">fepA_1</name>
    <name evidence="19" type="ORF">NCTC13038_01307</name>
</gene>
<dbReference type="FunFam" id="2.40.170.20:FF:000002">
    <property type="entry name" value="Colicin I TonB-dependent receptor"/>
    <property type="match status" value="1"/>
</dbReference>
<keyword evidence="11 14" id="KW-0472">Membrane</keyword>
<evidence type="ECO:0000256" key="16">
    <source>
        <dbReference type="RuleBase" id="RU003357"/>
    </source>
</evidence>
<dbReference type="GO" id="GO:0042912">
    <property type="term" value="F:colicin transmembrane transporter activity"/>
    <property type="evidence" value="ECO:0007669"/>
    <property type="project" value="TreeGrafter"/>
</dbReference>
<accession>A0A485B678</accession>
<keyword evidence="13 14" id="KW-0998">Cell outer membrane</keyword>
<evidence type="ECO:0000313" key="19">
    <source>
        <dbReference type="EMBL" id="VFS68186.1"/>
    </source>
</evidence>
<feature type="domain" description="TonB-dependent receptor plug" evidence="18">
    <location>
        <begin position="130"/>
        <end position="244"/>
    </location>
</feature>
<evidence type="ECO:0000313" key="20">
    <source>
        <dbReference type="Proteomes" id="UP000332594"/>
    </source>
</evidence>
<evidence type="ECO:0000256" key="6">
    <source>
        <dbReference type="ARBA" id="ARBA00022692"/>
    </source>
</evidence>
<dbReference type="GO" id="GO:0044718">
    <property type="term" value="P:siderophore transmembrane transport"/>
    <property type="evidence" value="ECO:0007669"/>
    <property type="project" value="TreeGrafter"/>
</dbReference>
<dbReference type="GO" id="GO:0015344">
    <property type="term" value="F:siderophore uptake transmembrane transporter activity"/>
    <property type="evidence" value="ECO:0007669"/>
    <property type="project" value="TreeGrafter"/>
</dbReference>
<dbReference type="Pfam" id="PF07715">
    <property type="entry name" value="Plug"/>
    <property type="match status" value="1"/>
</dbReference>
<dbReference type="PANTHER" id="PTHR30069">
    <property type="entry name" value="TONB-DEPENDENT OUTER MEMBRANE RECEPTOR"/>
    <property type="match status" value="1"/>
</dbReference>
<dbReference type="InterPro" id="IPR039426">
    <property type="entry name" value="TonB-dep_rcpt-like"/>
</dbReference>
<dbReference type="Proteomes" id="UP000332594">
    <property type="component" value="Unassembled WGS sequence"/>
</dbReference>
<dbReference type="InterPro" id="IPR012910">
    <property type="entry name" value="Plug_dom"/>
</dbReference>
<keyword evidence="8" id="KW-0408">Iron</keyword>
<keyword evidence="12 19" id="KW-0675">Receptor</keyword>
<dbReference type="Gene3D" id="2.40.170.20">
    <property type="entry name" value="TonB-dependent receptor, beta-barrel domain"/>
    <property type="match status" value="1"/>
</dbReference>
<evidence type="ECO:0000256" key="15">
    <source>
        <dbReference type="PROSITE-ProRule" id="PRU10144"/>
    </source>
</evidence>
<dbReference type="PROSITE" id="PS52016">
    <property type="entry name" value="TONB_DEPENDENT_REC_3"/>
    <property type="match status" value="1"/>
</dbReference>
<dbReference type="SUPFAM" id="SSF56935">
    <property type="entry name" value="Porins"/>
    <property type="match status" value="1"/>
</dbReference>
<proteinExistence type="inferred from homology"/>
<evidence type="ECO:0000256" key="11">
    <source>
        <dbReference type="ARBA" id="ARBA00023136"/>
    </source>
</evidence>
<reference evidence="19 20" key="1">
    <citation type="submission" date="2019-03" db="EMBL/GenBank/DDBJ databases">
        <authorList>
            <consortium name="Pathogen Informatics"/>
        </authorList>
    </citation>
    <scope>NUCLEOTIDE SEQUENCE [LARGE SCALE GENOMIC DNA]</scope>
    <source>
        <strain evidence="19 20">NCTC13038</strain>
    </source>
</reference>
<dbReference type="Gene3D" id="2.170.130.10">
    <property type="entry name" value="TonB-dependent receptor, plug domain"/>
    <property type="match status" value="1"/>
</dbReference>
<evidence type="ECO:0000259" key="18">
    <source>
        <dbReference type="Pfam" id="PF07715"/>
    </source>
</evidence>
<evidence type="ECO:0000256" key="8">
    <source>
        <dbReference type="ARBA" id="ARBA00023004"/>
    </source>
</evidence>
<evidence type="ECO:0000256" key="13">
    <source>
        <dbReference type="ARBA" id="ARBA00023237"/>
    </source>
</evidence>
<dbReference type="GO" id="GO:0042931">
    <property type="term" value="F:enterobactin transmembrane transporter activity"/>
    <property type="evidence" value="ECO:0007669"/>
    <property type="project" value="TreeGrafter"/>
</dbReference>
<dbReference type="EMBL" id="CAADJG010000002">
    <property type="protein sequence ID" value="VFS68186.1"/>
    <property type="molecule type" value="Genomic_DNA"/>
</dbReference>
<evidence type="ECO:0000256" key="5">
    <source>
        <dbReference type="ARBA" id="ARBA00022496"/>
    </source>
</evidence>